<organism evidence="1 2">
    <name type="scientific">Amycolatopsis echigonensis</name>
    <dbReference type="NCBI Taxonomy" id="2576905"/>
    <lineage>
        <taxon>Bacteria</taxon>
        <taxon>Bacillati</taxon>
        <taxon>Actinomycetota</taxon>
        <taxon>Actinomycetes</taxon>
        <taxon>Pseudonocardiales</taxon>
        <taxon>Pseudonocardiaceae</taxon>
        <taxon>Amycolatopsis</taxon>
    </lineage>
</organism>
<dbReference type="Proteomes" id="UP000550260">
    <property type="component" value="Unassembled WGS sequence"/>
</dbReference>
<comment type="caution">
    <text evidence="1">The sequence shown here is derived from an EMBL/GenBank/DDBJ whole genome shotgun (WGS) entry which is preliminary data.</text>
</comment>
<protein>
    <submittedName>
        <fullName evidence="1">Rhs family protein</fullName>
    </submittedName>
</protein>
<evidence type="ECO:0000313" key="2">
    <source>
        <dbReference type="Proteomes" id="UP000550260"/>
    </source>
</evidence>
<name>A0A8E2BA75_9PSEU</name>
<accession>A0A8E2BA75</accession>
<dbReference type="EMBL" id="JACJHR010000137">
    <property type="protein sequence ID" value="MBB2506040.1"/>
    <property type="molecule type" value="Genomic_DNA"/>
</dbReference>
<reference evidence="1 2" key="1">
    <citation type="submission" date="2020-08" db="EMBL/GenBank/DDBJ databases">
        <title>Amycolatopsis echigonensis JCM 21831.</title>
        <authorList>
            <person name="Tedsree N."/>
            <person name="Kuncharoen N."/>
            <person name="Likhitwitayawuid K."/>
            <person name="Tanasupawat S."/>
        </authorList>
    </citation>
    <scope>NUCLEOTIDE SEQUENCE [LARGE SCALE GENOMIC DNA]</scope>
    <source>
        <strain evidence="1 2">JCM 21831</strain>
    </source>
</reference>
<gene>
    <name evidence="1" type="ORF">H5411_43895</name>
</gene>
<dbReference type="RefSeq" id="WP_220818276.1">
    <property type="nucleotide sequence ID" value="NZ_JACJHR010000137.1"/>
</dbReference>
<dbReference type="CDD" id="cd20692">
    <property type="entry name" value="CdiA-CT_Ec-like"/>
    <property type="match status" value="1"/>
</dbReference>
<dbReference type="AlphaFoldDB" id="A0A8E2BA75"/>
<evidence type="ECO:0000313" key="1">
    <source>
        <dbReference type="EMBL" id="MBB2506040.1"/>
    </source>
</evidence>
<sequence>FNQAMNKALGWLQDRGFKAERPTLGKFGEIQGKPIGTQTADGKTGFRIEYDERSGAHINVWSGKEKGPHFTFDASKATVTKIQSHYGCG</sequence>
<feature type="non-terminal residue" evidence="1">
    <location>
        <position position="1"/>
    </location>
</feature>
<proteinExistence type="predicted"/>